<feature type="domain" description="DUF8176" evidence="3">
    <location>
        <begin position="153"/>
        <end position="257"/>
    </location>
</feature>
<keyword evidence="2" id="KW-0472">Membrane</keyword>
<feature type="compositionally biased region" description="Polar residues" evidence="1">
    <location>
        <begin position="39"/>
        <end position="51"/>
    </location>
</feature>
<keyword evidence="2" id="KW-0812">Transmembrane</keyword>
<reference evidence="4" key="2">
    <citation type="submission" date="2024-05" db="EMBL/GenBank/DDBJ databases">
        <authorList>
            <person name="Wolfe A."/>
        </authorList>
    </citation>
    <scope>NUCLEOTIDE SEQUENCE</scope>
    <source>
        <strain evidence="4">UMB1064</strain>
    </source>
</reference>
<feature type="transmembrane region" description="Helical" evidence="2">
    <location>
        <begin position="91"/>
        <end position="114"/>
    </location>
</feature>
<name>A0AAW9SFI3_CORAY</name>
<organism evidence="4 5">
    <name type="scientific">Corynebacterium amycolatum</name>
    <dbReference type="NCBI Taxonomy" id="43765"/>
    <lineage>
        <taxon>Bacteria</taxon>
        <taxon>Bacillati</taxon>
        <taxon>Actinomycetota</taxon>
        <taxon>Actinomycetes</taxon>
        <taxon>Mycobacteriales</taxon>
        <taxon>Corynebacteriaceae</taxon>
        <taxon>Corynebacterium</taxon>
    </lineage>
</organism>
<dbReference type="RefSeq" id="WP_284827045.1">
    <property type="nucleotide sequence ID" value="NZ_JASOOY020000001.1"/>
</dbReference>
<dbReference type="InterPro" id="IPR058489">
    <property type="entry name" value="DUF8176"/>
</dbReference>
<protein>
    <recommendedName>
        <fullName evidence="3">DUF8176 domain-containing protein</fullName>
    </recommendedName>
</protein>
<comment type="caution">
    <text evidence="4">The sequence shown here is derived from an EMBL/GenBank/DDBJ whole genome shotgun (WGS) entry which is preliminary data.</text>
</comment>
<evidence type="ECO:0000256" key="2">
    <source>
        <dbReference type="SAM" id="Phobius"/>
    </source>
</evidence>
<evidence type="ECO:0000259" key="3">
    <source>
        <dbReference type="Pfam" id="PF26527"/>
    </source>
</evidence>
<proteinExistence type="predicted"/>
<sequence length="260" mass="27405">MGSQSWFDQAAARRQEREAKEEAAATVDSANDVDAEATSLHSVQSESSAQSRALPPTPQKPDLRTRLLAKPKTGAATAGTKNTSASSKTMVTLMICAVMLGIGLVGAATALVLMTKDDEPAPVAVPAETPVAPPAPVGYAGQCEDASGKTPIVGGTKDLRSAVVAFEKAYYGQDTDALMETVAQDSGLAETDWETVLPEAAPEGTTWCVTIQPTKPQAKSVDIDLTVTDPNGEETMYRQRVSGKTVPGTQQWRLTKIESR</sequence>
<evidence type="ECO:0000256" key="1">
    <source>
        <dbReference type="SAM" id="MobiDB-lite"/>
    </source>
</evidence>
<feature type="compositionally biased region" description="Basic and acidic residues" evidence="1">
    <location>
        <begin position="11"/>
        <end position="23"/>
    </location>
</feature>
<feature type="region of interest" description="Disordered" evidence="1">
    <location>
        <begin position="1"/>
        <end position="65"/>
    </location>
</feature>
<reference evidence="4" key="1">
    <citation type="submission" date="2023-05" db="EMBL/GenBank/DDBJ databases">
        <authorList>
            <person name="Du J."/>
        </authorList>
    </citation>
    <scope>NUCLEOTIDE SEQUENCE</scope>
    <source>
        <strain evidence="4">UMB1064</strain>
    </source>
</reference>
<evidence type="ECO:0000313" key="5">
    <source>
        <dbReference type="Proteomes" id="UP001223646"/>
    </source>
</evidence>
<gene>
    <name evidence="4" type="ORF">QP460_000095</name>
</gene>
<dbReference type="Pfam" id="PF26527">
    <property type="entry name" value="DUF8176"/>
    <property type="match status" value="1"/>
</dbReference>
<dbReference type="AlphaFoldDB" id="A0AAW9SFI3"/>
<evidence type="ECO:0000313" key="4">
    <source>
        <dbReference type="EMBL" id="MEO3715997.1"/>
    </source>
</evidence>
<keyword evidence="2" id="KW-1133">Transmembrane helix</keyword>
<dbReference type="Proteomes" id="UP001223646">
    <property type="component" value="Unassembled WGS sequence"/>
</dbReference>
<accession>A0AAW9SFI3</accession>
<dbReference type="EMBL" id="JASOOY020000001">
    <property type="protein sequence ID" value="MEO3715997.1"/>
    <property type="molecule type" value="Genomic_DNA"/>
</dbReference>